<protein>
    <submittedName>
        <fullName evidence="3">Uncharacterized protein</fullName>
    </submittedName>
</protein>
<keyword evidence="2" id="KW-0472">Membrane</keyword>
<evidence type="ECO:0000313" key="4">
    <source>
        <dbReference type="Proteomes" id="UP000694720"/>
    </source>
</evidence>
<feature type="compositionally biased region" description="Basic and acidic residues" evidence="1">
    <location>
        <begin position="151"/>
        <end position="161"/>
    </location>
</feature>
<sequence length="369" mass="39982">MWEGTGPGPASLTGLALVVVAAQVLQVHSVSLCVVLAVLRLPIPIVLPLLLYPLRPRLHPRIGGVAVEPHELRVVHVADGDETGLPAVGPGHGGVEIPQGVGTWGREGETRPSSRRGVPGAVPLLLPAAALCPDPALTLPGTSQGQGPRQQQEEGSGRGEWMESLEPRTAVALIGFSRNRTRNRREKWGRVTSVQAGRLPSTEAPRPDAALEPEAPRSTPCWGPGTLPCSCSFCSESSWSQCLRASPGPGAVYPAISKPFIQNIPTVLQISEDRKDMIVLILQWIFSILEIIVKNFVNFLEDIIYAFTMKIIISHKKHCSVKSGAFYVLLYHKSLCCGLMGKPLEVYVCFCAESFWWLTSMKCKSLAHV</sequence>
<evidence type="ECO:0000256" key="2">
    <source>
        <dbReference type="SAM" id="Phobius"/>
    </source>
</evidence>
<accession>A0A8D1A6S8</accession>
<feature type="compositionally biased region" description="Low complexity" evidence="1">
    <location>
        <begin position="135"/>
        <end position="150"/>
    </location>
</feature>
<proteinExistence type="predicted"/>
<keyword evidence="2" id="KW-0812">Transmembrane</keyword>
<reference evidence="3" key="1">
    <citation type="submission" date="2025-08" db="UniProtKB">
        <authorList>
            <consortium name="Ensembl"/>
        </authorList>
    </citation>
    <scope>IDENTIFICATION</scope>
</reference>
<evidence type="ECO:0000313" key="3">
    <source>
        <dbReference type="Ensembl" id="ENSSSCP00035024643.1"/>
    </source>
</evidence>
<feature type="transmembrane region" description="Helical" evidence="2">
    <location>
        <begin position="32"/>
        <end position="52"/>
    </location>
</feature>
<feature type="region of interest" description="Disordered" evidence="1">
    <location>
        <begin position="135"/>
        <end position="163"/>
    </location>
</feature>
<dbReference type="Proteomes" id="UP000694720">
    <property type="component" value="Unplaced"/>
</dbReference>
<dbReference type="AlphaFoldDB" id="A0A8D1A6S8"/>
<name>A0A8D1A6S8_PIG</name>
<organism evidence="3 4">
    <name type="scientific">Sus scrofa</name>
    <name type="common">Pig</name>
    <dbReference type="NCBI Taxonomy" id="9823"/>
    <lineage>
        <taxon>Eukaryota</taxon>
        <taxon>Metazoa</taxon>
        <taxon>Chordata</taxon>
        <taxon>Craniata</taxon>
        <taxon>Vertebrata</taxon>
        <taxon>Euteleostomi</taxon>
        <taxon>Mammalia</taxon>
        <taxon>Eutheria</taxon>
        <taxon>Laurasiatheria</taxon>
        <taxon>Artiodactyla</taxon>
        <taxon>Suina</taxon>
        <taxon>Suidae</taxon>
        <taxon>Sus</taxon>
    </lineage>
</organism>
<feature type="region of interest" description="Disordered" evidence="1">
    <location>
        <begin position="85"/>
        <end position="118"/>
    </location>
</feature>
<feature type="region of interest" description="Disordered" evidence="1">
    <location>
        <begin position="192"/>
        <end position="215"/>
    </location>
</feature>
<evidence type="ECO:0000256" key="1">
    <source>
        <dbReference type="SAM" id="MobiDB-lite"/>
    </source>
</evidence>
<keyword evidence="2" id="KW-1133">Transmembrane helix</keyword>
<dbReference type="Ensembl" id="ENSSSCT00035061198.1">
    <property type="protein sequence ID" value="ENSSSCP00035024643.1"/>
    <property type="gene ID" value="ENSSSCG00035046036.1"/>
</dbReference>